<organism evidence="3">
    <name type="scientific">Caenorhabditis remanei</name>
    <name type="common">Caenorhabditis vulgaris</name>
    <dbReference type="NCBI Taxonomy" id="31234"/>
    <lineage>
        <taxon>Eukaryota</taxon>
        <taxon>Metazoa</taxon>
        <taxon>Ecdysozoa</taxon>
        <taxon>Nematoda</taxon>
        <taxon>Chromadorea</taxon>
        <taxon>Rhabditida</taxon>
        <taxon>Rhabditina</taxon>
        <taxon>Rhabditomorpha</taxon>
        <taxon>Rhabditoidea</taxon>
        <taxon>Rhabditidae</taxon>
        <taxon>Peloderinae</taxon>
        <taxon>Caenorhabditis</taxon>
    </lineage>
</organism>
<gene>
    <name evidence="2" type="ORF">CRE_06576</name>
</gene>
<name>E3M1M0_CAERE</name>
<dbReference type="CTD" id="9804253"/>
<dbReference type="KEGG" id="crq:GCK72_006940"/>
<dbReference type="AlphaFoldDB" id="E3M1M0"/>
<dbReference type="OrthoDB" id="5814033at2759"/>
<dbReference type="eggNOG" id="ENOG502TIHG">
    <property type="taxonomic scope" value="Eukaryota"/>
</dbReference>
<feature type="domain" description="Nuclear transport factor 2-like" evidence="1">
    <location>
        <begin position="25"/>
        <end position="127"/>
    </location>
</feature>
<evidence type="ECO:0000313" key="2">
    <source>
        <dbReference type="EMBL" id="EFO88776.1"/>
    </source>
</evidence>
<dbReference type="Proteomes" id="UP000008281">
    <property type="component" value="Unassembled WGS sequence"/>
</dbReference>
<evidence type="ECO:0000259" key="1">
    <source>
        <dbReference type="Pfam" id="PF26531"/>
    </source>
</evidence>
<dbReference type="RefSeq" id="XP_003109987.2">
    <property type="nucleotide sequence ID" value="XM_003109939.2"/>
</dbReference>
<dbReference type="FunCoup" id="E3M1M0">
    <property type="interactions" value="478"/>
</dbReference>
<evidence type="ECO:0000313" key="3">
    <source>
        <dbReference type="Proteomes" id="UP000008281"/>
    </source>
</evidence>
<keyword evidence="3" id="KW-1185">Reference proteome</keyword>
<dbReference type="InterPro" id="IPR059078">
    <property type="entry name" value="NTF2-like_nem"/>
</dbReference>
<dbReference type="GeneID" id="9804253"/>
<reference evidence="2" key="1">
    <citation type="submission" date="2007-07" db="EMBL/GenBank/DDBJ databases">
        <title>PCAP assembly of the Caenorhabditis remanei genome.</title>
        <authorList>
            <consortium name="The Caenorhabditis remanei Sequencing Consortium"/>
            <person name="Wilson R.K."/>
        </authorList>
    </citation>
    <scope>NUCLEOTIDE SEQUENCE [LARGE SCALE GENOMIC DNA]</scope>
    <source>
        <strain evidence="2">PB4641</strain>
    </source>
</reference>
<proteinExistence type="predicted"/>
<dbReference type="Pfam" id="PF26531">
    <property type="entry name" value="NTF2_4"/>
    <property type="match status" value="1"/>
</dbReference>
<accession>E3M1M0</accession>
<dbReference type="HOGENOM" id="CLU_1817481_0_0_1"/>
<sequence length="145" mass="16036">MRLPILLLVSILGFVSVFGAPTDPDAIEISHNFFKRFMKAINSGDLFQVLAMFTPQRGDTNVDAGHLISELKGLRVSFRSANFVGADVNVSCVFRPPRTEKAAKSAEFILEKNAEVDTWLIKSMSDVKGPKTAQLHHFYPPLVMG</sequence>
<protein>
    <recommendedName>
        <fullName evidence="1">Nuclear transport factor 2-like domain-containing protein</fullName>
    </recommendedName>
</protein>
<dbReference type="OMA" id="ISAWTIK"/>
<dbReference type="EMBL" id="DS268421">
    <property type="protein sequence ID" value="EFO88776.1"/>
    <property type="molecule type" value="Genomic_DNA"/>
</dbReference>